<name>F8FKC0_PAEMK</name>
<dbReference type="Gene3D" id="2.102.20.10">
    <property type="entry name" value="Beta-galactosidase, domain 2"/>
    <property type="match status" value="1"/>
</dbReference>
<dbReference type="PANTHER" id="PTHR23421">
    <property type="entry name" value="BETA-GALACTOSIDASE RELATED"/>
    <property type="match status" value="1"/>
</dbReference>
<dbReference type="InterPro" id="IPR031330">
    <property type="entry name" value="Gly_Hdrlase_35_cat"/>
</dbReference>
<proteinExistence type="inferred from homology"/>
<dbReference type="HOGENOM" id="CLU_313494_0_0_9"/>
<dbReference type="InterPro" id="IPR037110">
    <property type="entry name" value="Betagal_dom2_sf"/>
</dbReference>
<dbReference type="Proteomes" id="UP000006620">
    <property type="component" value="Chromosome"/>
</dbReference>
<dbReference type="InterPro" id="IPR017853">
    <property type="entry name" value="GH"/>
</dbReference>
<dbReference type="GO" id="GO:0004553">
    <property type="term" value="F:hydrolase activity, hydrolyzing O-glycosyl compounds"/>
    <property type="evidence" value="ECO:0007669"/>
    <property type="project" value="InterPro"/>
</dbReference>
<reference evidence="4 5" key="2">
    <citation type="journal article" date="2013" name="Genome Announc.">
        <title>Genome Sequence of Growth-Improving Paenibacillus mucilaginosus Strain KNP414.</title>
        <authorList>
            <person name="Lu J.J."/>
            <person name="Wang J.F."/>
            <person name="Hu X.F."/>
        </authorList>
    </citation>
    <scope>NUCLEOTIDE SEQUENCE [LARGE SCALE GENOMIC DNA]</scope>
    <source>
        <strain evidence="4 5">KNP414</strain>
    </source>
</reference>
<evidence type="ECO:0000256" key="1">
    <source>
        <dbReference type="ARBA" id="ARBA00009809"/>
    </source>
</evidence>
<dbReference type="KEGG" id="pms:KNP414_06280"/>
<dbReference type="EMBL" id="CP002869">
    <property type="protein sequence ID" value="AEI44801.1"/>
    <property type="molecule type" value="Genomic_DNA"/>
</dbReference>
<gene>
    <name evidence="4" type="primary">glb1</name>
    <name evidence="4" type="ordered locus">KNP414_06280</name>
</gene>
<dbReference type="PRINTS" id="PR00742">
    <property type="entry name" value="GLHYDRLASE35"/>
</dbReference>
<dbReference type="PATRIC" id="fig|1036673.3.peg.5840"/>
<protein>
    <submittedName>
        <fullName evidence="4">Glb1</fullName>
    </submittedName>
</protein>
<dbReference type="AlphaFoldDB" id="F8FKC0"/>
<dbReference type="GO" id="GO:0005975">
    <property type="term" value="P:carbohydrate metabolic process"/>
    <property type="evidence" value="ECO:0007669"/>
    <property type="project" value="InterPro"/>
</dbReference>
<dbReference type="Gene3D" id="2.60.120.260">
    <property type="entry name" value="Galactose-binding domain-like"/>
    <property type="match status" value="2"/>
</dbReference>
<reference evidence="5" key="1">
    <citation type="submission" date="2011-06" db="EMBL/GenBank/DDBJ databases">
        <title>Complete genome sequence of Paenibacillus mucilaginosus KNP414.</title>
        <authorList>
            <person name="Wang J."/>
            <person name="Hu S."/>
            <person name="Hu X."/>
            <person name="Zhang B."/>
            <person name="Dong D."/>
            <person name="Zhang S."/>
            <person name="Zhao K."/>
            <person name="Wu D."/>
        </authorList>
    </citation>
    <scope>NUCLEOTIDE SEQUENCE [LARGE SCALE GENOMIC DNA]</scope>
    <source>
        <strain evidence="5">KNP414</strain>
    </source>
</reference>
<dbReference type="InterPro" id="IPR001944">
    <property type="entry name" value="Glycoside_Hdrlase_35"/>
</dbReference>
<feature type="domain" description="Glycoside hydrolase 35 catalytic" evidence="3">
    <location>
        <begin position="37"/>
        <end position="338"/>
    </location>
</feature>
<evidence type="ECO:0000313" key="4">
    <source>
        <dbReference type="EMBL" id="AEI44801.1"/>
    </source>
</evidence>
<accession>F8FKC0</accession>
<dbReference type="SUPFAM" id="SSF49785">
    <property type="entry name" value="Galactose-binding domain-like"/>
    <property type="match status" value="1"/>
</dbReference>
<dbReference type="InterPro" id="IPR008979">
    <property type="entry name" value="Galactose-bd-like_sf"/>
</dbReference>
<dbReference type="Pfam" id="PF01301">
    <property type="entry name" value="Glyco_hydro_35"/>
    <property type="match status" value="1"/>
</dbReference>
<comment type="similarity">
    <text evidence="1 2">Belongs to the glycosyl hydrolase 35 family.</text>
</comment>
<evidence type="ECO:0000256" key="2">
    <source>
        <dbReference type="RuleBase" id="RU003679"/>
    </source>
</evidence>
<sequence>MGTMNEMNTVNERNVTHEAGQKGSVNPNVRFERDAVYIGGTPVILLCSSLFYFRIPRGLWKDRLHKVREAGYNAIDVYFPWNHHEREPGVWDFGGERDVEAFLKLAAEEGLWVVARPGPYICSEWDGGALPAHLLTDRSMRLRDNDPNFLRATDRWFSRILPILSRFELGKDGTVIAVQLDNELDFYDCQDPSGYISALRDMALAYGVSVPLFACAGQGDLYRATGHAEGVMPTCNFYPNDREPAFEDKVVRYAQTLGGRGYPLCVTETNRSHFLLRRLLAGGAKLLGPYLQASGTDFGFTNAINNWGKPLAFLTSDYDFHGMITPGGAKREEFYEGRLLGGFLRSMGSSLAKAATVPSFFSVQTDLTVSAGMRYVLALDGGGYVIALPNVDGKDGSAALHGDGQVIPQYTSLRLAPDRCPLLLYEFPLQHWGLEGRLRYSTAEPAAVRSSEQKLILVLTAEKDAESEIALSVPDAAVVADGGAEVYRNEQELVLCYRPGAEGCTEIRLGDGSLLEIRLLERHRASRLLEILPGGELRFEEETAGEGEASESVAEAETLNWRKVTLPLGGAALPQRWLELGDQAVHLEEAGIYRGMAWYEAKRREPAKQPVVGVLLQDAGDILSVYTDGTYAGTVIPGGGHAYIPLDPPAVVSDLLIRAEIWGHTNFDDSILPGLRLNALKGLSRAVMVTRQVSPMSNWNFQTCSPKQAGEPLAAGELDPGFCSIQSWGGWMTTRLPESGIYWKTFTASADADRWVLHVPGAACVVRVYVNRQYAGEIVQSLPFVDLTPYIDRDGEIEIALYLERRDHQAAGRVMLYEGSDAVHWRVAGCQEEQLWQASEEAAGQAAACELPVPLLPGEWAWLQTELPAGLAAKCRKLRCEGRSMKITAFFNGHLVGRVWLEGAGVRPHMTGGGQDVIYLPEPWYREGSSRLSLLVEGAGDDAELRRVAFMPV</sequence>
<dbReference type="SUPFAM" id="SSF51445">
    <property type="entry name" value="(Trans)glycosidases"/>
    <property type="match status" value="1"/>
</dbReference>
<evidence type="ECO:0000313" key="5">
    <source>
        <dbReference type="Proteomes" id="UP000006620"/>
    </source>
</evidence>
<evidence type="ECO:0000259" key="3">
    <source>
        <dbReference type="Pfam" id="PF01301"/>
    </source>
</evidence>
<organism evidence="4 5">
    <name type="scientific">Paenibacillus mucilaginosus (strain KNP414)</name>
    <dbReference type="NCBI Taxonomy" id="1036673"/>
    <lineage>
        <taxon>Bacteria</taxon>
        <taxon>Bacillati</taxon>
        <taxon>Bacillota</taxon>
        <taxon>Bacilli</taxon>
        <taxon>Bacillales</taxon>
        <taxon>Paenibacillaceae</taxon>
        <taxon>Paenibacillus</taxon>
    </lineage>
</organism>
<dbReference type="Gene3D" id="3.20.20.80">
    <property type="entry name" value="Glycosidases"/>
    <property type="match status" value="1"/>
</dbReference>